<dbReference type="SUPFAM" id="SSF46548">
    <property type="entry name" value="alpha-helical ferredoxin"/>
    <property type="match status" value="1"/>
</dbReference>
<keyword evidence="7" id="KW-0411">Iron-sulfur</keyword>
<name>A0ABP7W7Y9_9GAMM</name>
<dbReference type="InterPro" id="IPR011538">
    <property type="entry name" value="Nuo51_FMN-bd"/>
</dbReference>
<dbReference type="RefSeq" id="WP_344931683.1">
    <property type="nucleotide sequence ID" value="NZ_BAABDM010000001.1"/>
</dbReference>
<feature type="domain" description="NADH-ubiquinone oxidoreductase 51kDa subunit FMN-binding" evidence="8">
    <location>
        <begin position="20"/>
        <end position="159"/>
    </location>
</feature>
<dbReference type="InterPro" id="IPR026902">
    <property type="entry name" value="RnfC_N"/>
</dbReference>
<keyword evidence="6" id="KW-0408">Iron</keyword>
<keyword evidence="4" id="KW-0677">Repeat</keyword>
<evidence type="ECO:0000256" key="7">
    <source>
        <dbReference type="ARBA" id="ARBA00023014"/>
    </source>
</evidence>
<evidence type="ECO:0000256" key="6">
    <source>
        <dbReference type="ARBA" id="ARBA00023004"/>
    </source>
</evidence>
<protein>
    <submittedName>
        <fullName evidence="10">Cobalamin reductase PduS</fullName>
    </submittedName>
</protein>
<dbReference type="SUPFAM" id="SSF142984">
    <property type="entry name" value="Nqo1 middle domain-like"/>
    <property type="match status" value="1"/>
</dbReference>
<evidence type="ECO:0000256" key="4">
    <source>
        <dbReference type="ARBA" id="ARBA00022737"/>
    </source>
</evidence>
<dbReference type="PANTHER" id="PTHR43034">
    <property type="entry name" value="ION-TRANSLOCATING OXIDOREDUCTASE COMPLEX SUBUNIT C"/>
    <property type="match status" value="1"/>
</dbReference>
<dbReference type="InterPro" id="IPR017054">
    <property type="entry name" value="PduS"/>
</dbReference>
<dbReference type="PIRSF" id="PIRSF036408">
    <property type="entry name" value="PduS_prd"/>
    <property type="match status" value="1"/>
</dbReference>
<evidence type="ECO:0000256" key="2">
    <source>
        <dbReference type="ARBA" id="ARBA00022485"/>
    </source>
</evidence>
<dbReference type="PANTHER" id="PTHR43034:SF2">
    <property type="entry name" value="ION-TRANSLOCATING OXIDOREDUCTASE COMPLEX SUBUNIT C"/>
    <property type="match status" value="1"/>
</dbReference>
<reference evidence="11" key="1">
    <citation type="journal article" date="2019" name="Int. J. Syst. Evol. Microbiol.">
        <title>The Global Catalogue of Microorganisms (GCM) 10K type strain sequencing project: providing services to taxonomists for standard genome sequencing and annotation.</title>
        <authorList>
            <consortium name="The Broad Institute Genomics Platform"/>
            <consortium name="The Broad Institute Genome Sequencing Center for Infectious Disease"/>
            <person name="Wu L."/>
            <person name="Ma J."/>
        </authorList>
    </citation>
    <scope>NUCLEOTIDE SEQUENCE [LARGE SCALE GENOMIC DNA]</scope>
    <source>
        <strain evidence="11">JCM 17304</strain>
    </source>
</reference>
<accession>A0ABP7W7Y9</accession>
<dbReference type="EMBL" id="BAABDM010000001">
    <property type="protein sequence ID" value="GAA4082200.1"/>
    <property type="molecule type" value="Genomic_DNA"/>
</dbReference>
<proteinExistence type="predicted"/>
<comment type="caution">
    <text evidence="10">The sequence shown here is derived from an EMBL/GenBank/DDBJ whole genome shotgun (WGS) entry which is preliminary data.</text>
</comment>
<evidence type="ECO:0000256" key="1">
    <source>
        <dbReference type="ARBA" id="ARBA00022448"/>
    </source>
</evidence>
<dbReference type="Gene3D" id="3.40.50.11540">
    <property type="entry name" value="NADH-ubiquinone oxidoreductase 51kDa subunit"/>
    <property type="match status" value="1"/>
</dbReference>
<dbReference type="SUPFAM" id="SSF142019">
    <property type="entry name" value="Nqo1 FMN-binding domain-like"/>
    <property type="match status" value="1"/>
</dbReference>
<keyword evidence="5" id="KW-0249">Electron transport</keyword>
<dbReference type="InterPro" id="IPR011053">
    <property type="entry name" value="Single_hybrid_motif"/>
</dbReference>
<keyword evidence="1" id="KW-0813">Transport</keyword>
<evidence type="ECO:0000259" key="9">
    <source>
        <dbReference type="Pfam" id="PF13375"/>
    </source>
</evidence>
<evidence type="ECO:0000313" key="11">
    <source>
        <dbReference type="Proteomes" id="UP001500392"/>
    </source>
</evidence>
<sequence>MNTSRDILVGTLDDTLVDKVRQAGIVGAGGAGFPCYIKMDTQAAVLIANGAECEPLLYKDQFVMQHFTESMLQGMQLLMAHIGASRGVLAIKQKHQESIAHVQPLLPANIELKIMSNVYPAGDEYELVYEITGQRIPAGGLPKDVGVLVQNVETLVNVYAASQGKPVTHTMLTVHGEVERPFTAWLPIGMSYADVLDLAGDISCELPVIIEGGAMMGTVETDFSTPITATSSGLLVLPHDAAVVVKKTEPEHKSKRIGKAACDQCTLCTEMCPRYLLGYPIQPHLVMRSLLTTDAMSETLSLHAQACSECNVCTLWACPEQLNPRDVCVAVKRDLKAQNLWQSAEHLQAQTRPVHSMREYRGVPTARLIRRLGLERYDKRPAPWLPVKTQPARVAISLRGHFGAIAVPLVKIGDKVSVGDRIAAPPADAMGVPVHASISGTVTSVADRITIQRNGH</sequence>
<dbReference type="Pfam" id="PF01512">
    <property type="entry name" value="Complex1_51K"/>
    <property type="match status" value="1"/>
</dbReference>
<evidence type="ECO:0000256" key="3">
    <source>
        <dbReference type="ARBA" id="ARBA00022723"/>
    </source>
</evidence>
<dbReference type="Pfam" id="PF13534">
    <property type="entry name" value="Fer4_17"/>
    <property type="match status" value="1"/>
</dbReference>
<dbReference type="SUPFAM" id="SSF51230">
    <property type="entry name" value="Single hybrid motif"/>
    <property type="match status" value="1"/>
</dbReference>
<keyword evidence="2" id="KW-0004">4Fe-4S</keyword>
<gene>
    <name evidence="10" type="primary">pduS</name>
    <name evidence="10" type="ORF">GCM10022414_00840</name>
</gene>
<evidence type="ECO:0000313" key="10">
    <source>
        <dbReference type="EMBL" id="GAA4082200.1"/>
    </source>
</evidence>
<evidence type="ECO:0000256" key="5">
    <source>
        <dbReference type="ARBA" id="ARBA00022982"/>
    </source>
</evidence>
<keyword evidence="11" id="KW-1185">Reference proteome</keyword>
<evidence type="ECO:0000259" key="8">
    <source>
        <dbReference type="Pfam" id="PF01512"/>
    </source>
</evidence>
<dbReference type="InterPro" id="IPR037225">
    <property type="entry name" value="Nuo51_FMN-bd_sf"/>
</dbReference>
<keyword evidence="3" id="KW-0479">Metal-binding</keyword>
<dbReference type="Pfam" id="PF13375">
    <property type="entry name" value="RnfC_N"/>
    <property type="match status" value="1"/>
</dbReference>
<dbReference type="InterPro" id="IPR010208">
    <property type="entry name" value="Ion_transpt_RnfC/RsxC"/>
</dbReference>
<feature type="domain" description="RnfC Barrel sandwich hybrid" evidence="9">
    <location>
        <begin position="390"/>
        <end position="452"/>
    </location>
</feature>
<organism evidence="10 11">
    <name type="scientific">Zhongshania borealis</name>
    <dbReference type="NCBI Taxonomy" id="889488"/>
    <lineage>
        <taxon>Bacteria</taxon>
        <taxon>Pseudomonadati</taxon>
        <taxon>Pseudomonadota</taxon>
        <taxon>Gammaproteobacteria</taxon>
        <taxon>Cellvibrionales</taxon>
        <taxon>Spongiibacteraceae</taxon>
        <taxon>Zhongshania</taxon>
    </lineage>
</organism>
<dbReference type="Proteomes" id="UP001500392">
    <property type="component" value="Unassembled WGS sequence"/>
</dbReference>